<evidence type="ECO:0000256" key="5">
    <source>
        <dbReference type="ARBA" id="ARBA00022475"/>
    </source>
</evidence>
<evidence type="ECO:0000256" key="6">
    <source>
        <dbReference type="ARBA" id="ARBA00022568"/>
    </source>
</evidence>
<evidence type="ECO:0000256" key="15">
    <source>
        <dbReference type="ARBA" id="ARBA00023136"/>
    </source>
</evidence>
<comment type="similarity">
    <text evidence="2">Belongs to the Ca(2+):cation antiporter (CaCA) (TC 2.A.19) family.</text>
</comment>
<name>A0A5C7HDJ9_9ROSI</name>
<feature type="transmembrane region" description="Helical" evidence="17">
    <location>
        <begin position="525"/>
        <end position="545"/>
    </location>
</feature>
<gene>
    <name evidence="20" type="ORF">EZV62_020326</name>
</gene>
<evidence type="ECO:0000256" key="3">
    <source>
        <dbReference type="ARBA" id="ARBA00022448"/>
    </source>
</evidence>
<dbReference type="InterPro" id="IPR002048">
    <property type="entry name" value="EF_hand_dom"/>
</dbReference>
<evidence type="ECO:0000256" key="2">
    <source>
        <dbReference type="ARBA" id="ARBA00008170"/>
    </source>
</evidence>
<keyword evidence="15 17" id="KW-0472">Membrane</keyword>
<feature type="transmembrane region" description="Helical" evidence="17">
    <location>
        <begin position="198"/>
        <end position="215"/>
    </location>
</feature>
<evidence type="ECO:0000313" key="21">
    <source>
        <dbReference type="Proteomes" id="UP000323000"/>
    </source>
</evidence>
<evidence type="ECO:0000259" key="19">
    <source>
        <dbReference type="PROSITE" id="PS50222"/>
    </source>
</evidence>
<evidence type="ECO:0000256" key="17">
    <source>
        <dbReference type="SAM" id="Phobius"/>
    </source>
</evidence>
<keyword evidence="8" id="KW-0479">Metal-binding</keyword>
<dbReference type="GO" id="GO:0006814">
    <property type="term" value="P:sodium ion transport"/>
    <property type="evidence" value="ECO:0007669"/>
    <property type="project" value="UniProtKB-KW"/>
</dbReference>
<dbReference type="Gene3D" id="1.10.238.10">
    <property type="entry name" value="EF-hand"/>
    <property type="match status" value="1"/>
</dbReference>
<keyword evidence="11 17" id="KW-1133">Transmembrane helix</keyword>
<keyword evidence="13" id="KW-0915">Sodium</keyword>
<protein>
    <recommendedName>
        <fullName evidence="19">EF-hand domain-containing protein</fullName>
    </recommendedName>
</protein>
<sequence length="580" mass="63535">MANKLPILILILPIFVLAAASPAQCRHVSVSDGIQGVRQQQDAFIQLNSLTSSDSCEQTYGFLPCTTNVLGNVFLIAVYGYVMFLSAKLLSDGSEILLQIIGPGIIGGFLLPVLSSVPDATIILASGLSGSKETAQSQVSVGMGLLAGSTVMLLTILWGSCLIVGKCDIQGSTTVDLKDTKTFSLTGSGVSTDIWTSYAARIMLMSVIPFVIVQIPEVFHISSGSRLAVLISLIVSVSFVLSYSFYQVFQPWIQKRRIARTRHKHLMSEILQQLKMRTLGRLFTDNGEPNTAVIQKLFKTIDENSDGYVSATELRALIIGFQFEDIDTNIDAAVERIVKDFDTSRDSCIDIQEFVTGMSRWLNKAKRADAIHRGGTRDGSSSTLRTPRLLNDFNQEATTEQDLLGDDDHNDDEAALSVQNPKWKISKAVLMLLIGTIIAAVCSDPLVDAVDDFSTASSIPSFFVSFIILPFVTSSEVVSTLSFASRKKLRTASLTYSEIYGSVTMSNILSLAVFLGLVYFRQLTWNFSAEVLVILVVCIVTALIASFRTTFPLWHCLLAFALYPFSLLLVYVLDYVFGWS</sequence>
<dbReference type="GO" id="GO:0006874">
    <property type="term" value="P:intracellular calcium ion homeostasis"/>
    <property type="evidence" value="ECO:0007669"/>
    <property type="project" value="TreeGrafter"/>
</dbReference>
<evidence type="ECO:0000256" key="10">
    <source>
        <dbReference type="ARBA" id="ARBA00022837"/>
    </source>
</evidence>
<keyword evidence="3" id="KW-0813">Transport</keyword>
<reference evidence="21" key="1">
    <citation type="journal article" date="2019" name="Gigascience">
        <title>De novo genome assembly of the endangered Acer yangbiense, a plant species with extremely small populations endemic to Yunnan Province, China.</title>
        <authorList>
            <person name="Yang J."/>
            <person name="Wariss H.M."/>
            <person name="Tao L."/>
            <person name="Zhang R."/>
            <person name="Yun Q."/>
            <person name="Hollingsworth P."/>
            <person name="Dao Z."/>
            <person name="Luo G."/>
            <person name="Guo H."/>
            <person name="Ma Y."/>
            <person name="Sun W."/>
        </authorList>
    </citation>
    <scope>NUCLEOTIDE SEQUENCE [LARGE SCALE GENOMIC DNA]</scope>
    <source>
        <strain evidence="21">cv. Malutang</strain>
    </source>
</reference>
<feature type="transmembrane region" description="Helical" evidence="17">
    <location>
        <begin position="96"/>
        <end position="117"/>
    </location>
</feature>
<dbReference type="OrthoDB" id="26525at2759"/>
<dbReference type="AlphaFoldDB" id="A0A5C7HDJ9"/>
<feature type="domain" description="EF-hand" evidence="19">
    <location>
        <begin position="329"/>
        <end position="364"/>
    </location>
</feature>
<feature type="transmembrane region" description="Helical" evidence="17">
    <location>
        <begin position="499"/>
        <end position="519"/>
    </location>
</feature>
<keyword evidence="7 17" id="KW-0812">Transmembrane</keyword>
<dbReference type="PANTHER" id="PTHR31503">
    <property type="entry name" value="VACUOLAR CALCIUM ION TRANSPORTER"/>
    <property type="match status" value="1"/>
</dbReference>
<dbReference type="EMBL" id="VAHF01000009">
    <property type="protein sequence ID" value="TXG55070.1"/>
    <property type="molecule type" value="Genomic_DNA"/>
</dbReference>
<feature type="transmembrane region" description="Helical" evidence="17">
    <location>
        <begin position="557"/>
        <end position="577"/>
    </location>
</feature>
<dbReference type="GO" id="GO:0005886">
    <property type="term" value="C:plasma membrane"/>
    <property type="evidence" value="ECO:0007669"/>
    <property type="project" value="UniProtKB-SubCell"/>
</dbReference>
<comment type="caution">
    <text evidence="20">The sequence shown here is derived from an EMBL/GenBank/DDBJ whole genome shotgun (WGS) entry which is preliminary data.</text>
</comment>
<feature type="signal peptide" evidence="18">
    <location>
        <begin position="1"/>
        <end position="20"/>
    </location>
</feature>
<evidence type="ECO:0000256" key="11">
    <source>
        <dbReference type="ARBA" id="ARBA00022989"/>
    </source>
</evidence>
<keyword evidence="16" id="KW-0739">Sodium transport</keyword>
<dbReference type="CDD" id="cd00051">
    <property type="entry name" value="EFh"/>
    <property type="match status" value="1"/>
</dbReference>
<dbReference type="PROSITE" id="PS00018">
    <property type="entry name" value="EF_HAND_1"/>
    <property type="match status" value="1"/>
</dbReference>
<evidence type="ECO:0000313" key="20">
    <source>
        <dbReference type="EMBL" id="TXG55070.1"/>
    </source>
</evidence>
<evidence type="ECO:0000256" key="4">
    <source>
        <dbReference type="ARBA" id="ARBA00022449"/>
    </source>
</evidence>
<accession>A0A5C7HDJ9</accession>
<dbReference type="SUPFAM" id="SSF47473">
    <property type="entry name" value="EF-hand"/>
    <property type="match status" value="1"/>
</dbReference>
<dbReference type="GO" id="GO:0015369">
    <property type="term" value="F:calcium:proton antiporter activity"/>
    <property type="evidence" value="ECO:0007669"/>
    <property type="project" value="TreeGrafter"/>
</dbReference>
<evidence type="ECO:0000256" key="9">
    <source>
        <dbReference type="ARBA" id="ARBA00022737"/>
    </source>
</evidence>
<keyword evidence="9" id="KW-0677">Repeat</keyword>
<evidence type="ECO:0000256" key="18">
    <source>
        <dbReference type="SAM" id="SignalP"/>
    </source>
</evidence>
<feature type="transmembrane region" description="Helical" evidence="17">
    <location>
        <begin position="227"/>
        <end position="246"/>
    </location>
</feature>
<keyword evidence="21" id="KW-1185">Reference proteome</keyword>
<evidence type="ECO:0000256" key="7">
    <source>
        <dbReference type="ARBA" id="ARBA00022692"/>
    </source>
</evidence>
<evidence type="ECO:0000256" key="1">
    <source>
        <dbReference type="ARBA" id="ARBA00004651"/>
    </source>
</evidence>
<keyword evidence="5" id="KW-1003">Cell membrane</keyword>
<organism evidence="20 21">
    <name type="scientific">Acer yangbiense</name>
    <dbReference type="NCBI Taxonomy" id="1000413"/>
    <lineage>
        <taxon>Eukaryota</taxon>
        <taxon>Viridiplantae</taxon>
        <taxon>Streptophyta</taxon>
        <taxon>Embryophyta</taxon>
        <taxon>Tracheophyta</taxon>
        <taxon>Spermatophyta</taxon>
        <taxon>Magnoliopsida</taxon>
        <taxon>eudicotyledons</taxon>
        <taxon>Gunneridae</taxon>
        <taxon>Pentapetalae</taxon>
        <taxon>rosids</taxon>
        <taxon>malvids</taxon>
        <taxon>Sapindales</taxon>
        <taxon>Sapindaceae</taxon>
        <taxon>Hippocastanoideae</taxon>
        <taxon>Acereae</taxon>
        <taxon>Acer</taxon>
    </lineage>
</organism>
<feature type="transmembrane region" description="Helical" evidence="17">
    <location>
        <begin position="60"/>
        <end position="84"/>
    </location>
</feature>
<feature type="domain" description="EF-hand" evidence="19">
    <location>
        <begin position="289"/>
        <end position="324"/>
    </location>
</feature>
<feature type="transmembrane region" description="Helical" evidence="17">
    <location>
        <begin position="137"/>
        <end position="164"/>
    </location>
</feature>
<dbReference type="Pfam" id="PF13499">
    <property type="entry name" value="EF-hand_7"/>
    <property type="match status" value="1"/>
</dbReference>
<dbReference type="InterPro" id="IPR004713">
    <property type="entry name" value="CaH_exchang"/>
</dbReference>
<proteinExistence type="inferred from homology"/>
<dbReference type="Pfam" id="PF01699">
    <property type="entry name" value="Na_Ca_ex"/>
    <property type="match status" value="2"/>
</dbReference>
<evidence type="ECO:0000256" key="13">
    <source>
        <dbReference type="ARBA" id="ARBA00023053"/>
    </source>
</evidence>
<dbReference type="InterPro" id="IPR011992">
    <property type="entry name" value="EF-hand-dom_pair"/>
</dbReference>
<feature type="chain" id="PRO_5022705690" description="EF-hand domain-containing protein" evidence="18">
    <location>
        <begin position="21"/>
        <end position="580"/>
    </location>
</feature>
<comment type="subcellular location">
    <subcellularLocation>
        <location evidence="1">Cell membrane</location>
        <topology evidence="1">Multi-pass membrane protein</topology>
    </subcellularLocation>
</comment>
<dbReference type="InterPro" id="IPR018247">
    <property type="entry name" value="EF_Hand_1_Ca_BS"/>
</dbReference>
<dbReference type="PROSITE" id="PS50222">
    <property type="entry name" value="EF_HAND_2"/>
    <property type="match status" value="2"/>
</dbReference>
<keyword evidence="18" id="KW-0732">Signal</keyword>
<dbReference type="FunFam" id="1.20.1420.30:FF:000019">
    <property type="entry name" value="Sodium/calcium exchanger NCL2"/>
    <property type="match status" value="1"/>
</dbReference>
<keyword evidence="14" id="KW-0406">Ion transport</keyword>
<evidence type="ECO:0000256" key="14">
    <source>
        <dbReference type="ARBA" id="ARBA00023065"/>
    </source>
</evidence>
<evidence type="ECO:0000256" key="12">
    <source>
        <dbReference type="ARBA" id="ARBA00023016"/>
    </source>
</evidence>
<evidence type="ECO:0000256" key="16">
    <source>
        <dbReference type="ARBA" id="ARBA00023201"/>
    </source>
</evidence>
<dbReference type="PANTHER" id="PTHR31503:SF45">
    <property type="entry name" value="SODIUM_CALCIUM EXCHANGER NCL-LIKE"/>
    <property type="match status" value="1"/>
</dbReference>
<keyword evidence="6" id="KW-0109">Calcium transport</keyword>
<dbReference type="SMART" id="SM00054">
    <property type="entry name" value="EFh"/>
    <property type="match status" value="2"/>
</dbReference>
<dbReference type="Proteomes" id="UP000323000">
    <property type="component" value="Chromosome 9"/>
</dbReference>
<keyword evidence="10" id="KW-0106">Calcium</keyword>
<dbReference type="InterPro" id="IPR004837">
    <property type="entry name" value="NaCa_Exmemb"/>
</dbReference>
<evidence type="ECO:0000256" key="8">
    <source>
        <dbReference type="ARBA" id="ARBA00022723"/>
    </source>
</evidence>
<keyword evidence="4" id="KW-0050">Antiport</keyword>
<dbReference type="GO" id="GO:0005509">
    <property type="term" value="F:calcium ion binding"/>
    <property type="evidence" value="ECO:0007669"/>
    <property type="project" value="InterPro"/>
</dbReference>
<feature type="transmembrane region" description="Helical" evidence="17">
    <location>
        <begin position="428"/>
        <end position="447"/>
    </location>
</feature>
<keyword evidence="12" id="KW-0346">Stress response</keyword>
<feature type="transmembrane region" description="Helical" evidence="17">
    <location>
        <begin position="459"/>
        <end position="478"/>
    </location>
</feature>